<sequence>MTSYYESPPTCTTNGFPIIVQVTQHIAALLKSLEHIDSKQDWKQEFVDTQQSTVDLHTTIDDFIKNNGLCKQEQRILQDAQSILVSLTNTLNSIVAESQQEDPHIDDIMPSIEQAQLDVEKFGKDTENWYRVNELNIKKLIARNTIVPVTPLVSASPPTAAAARRWRSRVFADLPTERDSKAWRFIKRAAKITGYILFGVLIIAVVVASVLLKVEMDSSIINSNQSTGMKVMELSAVNRSNSPMIYSSPVRSTYTPTYPSSYISSPIPSYQIPPMGPPPRIKPIPIEEEEPLPGPLPPPLPTTRRPTPLPPRTLYPEFVPRTRRSYDD</sequence>
<gene>
    <name evidence="3" type="ORF">Sylvanvirus14_19</name>
</gene>
<proteinExistence type="predicted"/>
<dbReference type="EMBL" id="MK072520">
    <property type="protein sequence ID" value="AYV86934.1"/>
    <property type="molecule type" value="Genomic_DNA"/>
</dbReference>
<feature type="transmembrane region" description="Helical" evidence="2">
    <location>
        <begin position="192"/>
        <end position="212"/>
    </location>
</feature>
<keyword evidence="2" id="KW-1133">Transmembrane helix</keyword>
<evidence type="ECO:0000313" key="3">
    <source>
        <dbReference type="EMBL" id="AYV86934.1"/>
    </source>
</evidence>
<name>A0A3G5AJK9_9VIRU</name>
<feature type="compositionally biased region" description="Pro residues" evidence="1">
    <location>
        <begin position="292"/>
        <end position="313"/>
    </location>
</feature>
<accession>A0A3G5AJK9</accession>
<feature type="region of interest" description="Disordered" evidence="1">
    <location>
        <begin position="269"/>
        <end position="328"/>
    </location>
</feature>
<evidence type="ECO:0000256" key="2">
    <source>
        <dbReference type="SAM" id="Phobius"/>
    </source>
</evidence>
<protein>
    <submittedName>
        <fullName evidence="3">Uncharacterized protein</fullName>
    </submittedName>
</protein>
<keyword evidence="2" id="KW-0812">Transmembrane</keyword>
<organism evidence="3">
    <name type="scientific">Sylvanvirus sp</name>
    <dbReference type="NCBI Taxonomy" id="2487774"/>
    <lineage>
        <taxon>Viruses</taxon>
    </lineage>
</organism>
<reference evidence="3" key="1">
    <citation type="submission" date="2018-10" db="EMBL/GenBank/DDBJ databases">
        <title>Hidden diversity of soil giant viruses.</title>
        <authorList>
            <person name="Schulz F."/>
            <person name="Alteio L."/>
            <person name="Goudeau D."/>
            <person name="Ryan E.M."/>
            <person name="Malmstrom R.R."/>
            <person name="Blanchard J."/>
            <person name="Woyke T."/>
        </authorList>
    </citation>
    <scope>NUCLEOTIDE SEQUENCE</scope>
    <source>
        <strain evidence="3">SYV1</strain>
    </source>
</reference>
<keyword evidence="2" id="KW-0472">Membrane</keyword>
<evidence type="ECO:0000256" key="1">
    <source>
        <dbReference type="SAM" id="MobiDB-lite"/>
    </source>
</evidence>